<dbReference type="EMBL" id="JAIWYP010000012">
    <property type="protein sequence ID" value="KAH3725337.1"/>
    <property type="molecule type" value="Genomic_DNA"/>
</dbReference>
<protein>
    <submittedName>
        <fullName evidence="1">Uncharacterized protein</fullName>
    </submittedName>
</protein>
<name>A0A9D4HLX3_DREPO</name>
<sequence>MFRGLLGFCFTVDGLQRPSDDITASTRTDPVATRTQRGAPWTVLGELRTYLVKTQINRDHHGINGLSRTDTTRKRTRPAAIRTKHDLCRKDNNLYTSRFIFNDSIILHSNLEDATS</sequence>
<keyword evidence="2" id="KW-1185">Reference proteome</keyword>
<proteinExistence type="predicted"/>
<evidence type="ECO:0000313" key="1">
    <source>
        <dbReference type="EMBL" id="KAH3725337.1"/>
    </source>
</evidence>
<reference evidence="1" key="2">
    <citation type="submission" date="2020-11" db="EMBL/GenBank/DDBJ databases">
        <authorList>
            <person name="McCartney M.A."/>
            <person name="Auch B."/>
            <person name="Kono T."/>
            <person name="Mallez S."/>
            <person name="Becker A."/>
            <person name="Gohl D.M."/>
            <person name="Silverstein K.A.T."/>
            <person name="Koren S."/>
            <person name="Bechman K.B."/>
            <person name="Herman A."/>
            <person name="Abrahante J.E."/>
            <person name="Garbe J."/>
        </authorList>
    </citation>
    <scope>NUCLEOTIDE SEQUENCE</scope>
    <source>
        <strain evidence="1">Duluth1</strain>
        <tissue evidence="1">Whole animal</tissue>
    </source>
</reference>
<evidence type="ECO:0000313" key="2">
    <source>
        <dbReference type="Proteomes" id="UP000828390"/>
    </source>
</evidence>
<dbReference type="Proteomes" id="UP000828390">
    <property type="component" value="Unassembled WGS sequence"/>
</dbReference>
<dbReference type="AlphaFoldDB" id="A0A9D4HLX3"/>
<reference evidence="1" key="1">
    <citation type="journal article" date="2019" name="bioRxiv">
        <title>The Genome of the Zebra Mussel, Dreissena polymorpha: A Resource for Invasive Species Research.</title>
        <authorList>
            <person name="McCartney M.A."/>
            <person name="Auch B."/>
            <person name="Kono T."/>
            <person name="Mallez S."/>
            <person name="Zhang Y."/>
            <person name="Obille A."/>
            <person name="Becker A."/>
            <person name="Abrahante J.E."/>
            <person name="Garbe J."/>
            <person name="Badalamenti J.P."/>
            <person name="Herman A."/>
            <person name="Mangelson H."/>
            <person name="Liachko I."/>
            <person name="Sullivan S."/>
            <person name="Sone E.D."/>
            <person name="Koren S."/>
            <person name="Silverstein K.A.T."/>
            <person name="Beckman K.B."/>
            <person name="Gohl D.M."/>
        </authorList>
    </citation>
    <scope>NUCLEOTIDE SEQUENCE</scope>
    <source>
        <strain evidence="1">Duluth1</strain>
        <tissue evidence="1">Whole animal</tissue>
    </source>
</reference>
<gene>
    <name evidence="1" type="ORF">DPMN_051171</name>
</gene>
<organism evidence="1 2">
    <name type="scientific">Dreissena polymorpha</name>
    <name type="common">Zebra mussel</name>
    <name type="synonym">Mytilus polymorpha</name>
    <dbReference type="NCBI Taxonomy" id="45954"/>
    <lineage>
        <taxon>Eukaryota</taxon>
        <taxon>Metazoa</taxon>
        <taxon>Spiralia</taxon>
        <taxon>Lophotrochozoa</taxon>
        <taxon>Mollusca</taxon>
        <taxon>Bivalvia</taxon>
        <taxon>Autobranchia</taxon>
        <taxon>Heteroconchia</taxon>
        <taxon>Euheterodonta</taxon>
        <taxon>Imparidentia</taxon>
        <taxon>Neoheterodontei</taxon>
        <taxon>Myida</taxon>
        <taxon>Dreissenoidea</taxon>
        <taxon>Dreissenidae</taxon>
        <taxon>Dreissena</taxon>
    </lineage>
</organism>
<comment type="caution">
    <text evidence="1">The sequence shown here is derived from an EMBL/GenBank/DDBJ whole genome shotgun (WGS) entry which is preliminary data.</text>
</comment>
<accession>A0A9D4HLX3</accession>